<dbReference type="EMBL" id="QRHA01000010">
    <property type="protein sequence ID" value="RDV24512.1"/>
    <property type="molecule type" value="Genomic_DNA"/>
</dbReference>
<organism evidence="2 3">
    <name type="scientific">Alteromonas aestuariivivens</name>
    <dbReference type="NCBI Taxonomy" id="1938339"/>
    <lineage>
        <taxon>Bacteria</taxon>
        <taxon>Pseudomonadati</taxon>
        <taxon>Pseudomonadota</taxon>
        <taxon>Gammaproteobacteria</taxon>
        <taxon>Alteromonadales</taxon>
        <taxon>Alteromonadaceae</taxon>
        <taxon>Alteromonas/Salinimonas group</taxon>
        <taxon>Alteromonas</taxon>
    </lineage>
</organism>
<evidence type="ECO:0008006" key="4">
    <source>
        <dbReference type="Google" id="ProtNLM"/>
    </source>
</evidence>
<accession>A0A3D8M5S6</accession>
<protein>
    <recommendedName>
        <fullName evidence="4">DUF4156 domain-containing protein</fullName>
    </recommendedName>
</protein>
<keyword evidence="3" id="KW-1185">Reference proteome</keyword>
<proteinExistence type="predicted"/>
<dbReference type="OrthoDB" id="6293710at2"/>
<dbReference type="RefSeq" id="WP_115594034.1">
    <property type="nucleotide sequence ID" value="NZ_QRHA01000010.1"/>
</dbReference>
<evidence type="ECO:0000313" key="3">
    <source>
        <dbReference type="Proteomes" id="UP000256561"/>
    </source>
</evidence>
<gene>
    <name evidence="2" type="ORF">DXV75_13905</name>
</gene>
<dbReference type="Proteomes" id="UP000256561">
    <property type="component" value="Unassembled WGS sequence"/>
</dbReference>
<comment type="caution">
    <text evidence="2">The sequence shown here is derived from an EMBL/GenBank/DDBJ whole genome shotgun (WGS) entry which is preliminary data.</text>
</comment>
<evidence type="ECO:0000313" key="2">
    <source>
        <dbReference type="EMBL" id="RDV24512.1"/>
    </source>
</evidence>
<feature type="signal peptide" evidence="1">
    <location>
        <begin position="1"/>
        <end position="23"/>
    </location>
</feature>
<keyword evidence="1" id="KW-0732">Signal</keyword>
<dbReference type="PROSITE" id="PS51257">
    <property type="entry name" value="PROKAR_LIPOPROTEIN"/>
    <property type="match status" value="1"/>
</dbReference>
<sequence length="95" mass="10462">MTKVTRRFVVLCSIILLSGCASHDLMLAGCDFVTGTYESKIRSQNRHSSNLNYDDDGNEIHVVNGLLVVASGALTRAIAQKDDHYLKAKEYQGCN</sequence>
<reference evidence="3" key="1">
    <citation type="submission" date="2018-08" db="EMBL/GenBank/DDBJ databases">
        <authorList>
            <person name="Zhang J."/>
            <person name="Du Z.-J."/>
        </authorList>
    </citation>
    <scope>NUCLEOTIDE SEQUENCE [LARGE SCALE GENOMIC DNA]</scope>
    <source>
        <strain evidence="3">KCTC 52655</strain>
    </source>
</reference>
<dbReference type="AlphaFoldDB" id="A0A3D8M5S6"/>
<feature type="chain" id="PRO_5017658906" description="DUF4156 domain-containing protein" evidence="1">
    <location>
        <begin position="24"/>
        <end position="95"/>
    </location>
</feature>
<evidence type="ECO:0000256" key="1">
    <source>
        <dbReference type="SAM" id="SignalP"/>
    </source>
</evidence>
<name>A0A3D8M5S6_9ALTE</name>